<keyword evidence="2" id="KW-0732">Signal</keyword>
<sequence>MAAVKLTLFTFLAVAFTYNPIFCAGAGAEGSAGNAEGQQESSVDSSPTGGAGSNNNAGGAPAPPPANPEGQQEGAVDNTKLIAALKVTDDGLKTDISTTSEQVQSKLKTQYTTYLGKINKEGNDEYFKDTKEKYDQLNNNIKAAIDAFKAADDWHTQVDAVLNSLSELAEFVQSVYDKAHGNLKDDNVAKLASEMYKNKADTVRSLVGFYEGIINKCSTEVTSAADVSEEIKNAITEAKTKFDELKPGIEEVAGKVSSDKEKAAEHFDELMYKMSEISEYAKTAYSKVIENRDEKQVEYKKEIQHKLFDFITEATSISRSIIPGFFAVALSLAMLSL</sequence>
<feature type="compositionally biased region" description="Polar residues" evidence="1">
    <location>
        <begin position="38"/>
        <end position="48"/>
    </location>
</feature>
<dbReference type="EMBL" id="AB238216">
    <property type="protein sequence ID" value="BBD96205.1"/>
    <property type="molecule type" value="Genomic_DNA"/>
</dbReference>
<feature type="region of interest" description="Disordered" evidence="1">
    <location>
        <begin position="29"/>
        <end position="73"/>
    </location>
</feature>
<reference evidence="3" key="1">
    <citation type="journal article" date="2005" name="J. Vet. Med. Sci.">
        <title>Isolation of a human erythrocyte-adapted substrain of Babesia rodhaini and analysis of the merozoite surface protein gene sequences.</title>
        <authorList>
            <person name="Kawabuchi T."/>
            <person name="Tsuji M."/>
            <person name="Kuwahara S."/>
            <person name="Nishida A."/>
            <person name="Shimofurutachi T."/>
            <person name="Oka H."/>
            <person name="Ishihara C."/>
        </authorList>
    </citation>
    <scope>NUCLEOTIDE SEQUENCE</scope>
</reference>
<dbReference type="EMBL" id="AB183391">
    <property type="protein sequence ID" value="BAE06229.1"/>
    <property type="molecule type" value="mRNA"/>
</dbReference>
<dbReference type="AlphaFoldDB" id="Q4LEX6"/>
<accession>Q4LEX6</accession>
<keyword evidence="3" id="KW-0477">Merozoite</keyword>
<name>Q4LEX6_BABRO</name>
<evidence type="ECO:0000256" key="1">
    <source>
        <dbReference type="SAM" id="MobiDB-lite"/>
    </source>
</evidence>
<evidence type="ECO:0000313" key="4">
    <source>
        <dbReference type="EMBL" id="BBD96205.1"/>
    </source>
</evidence>
<evidence type="ECO:0000313" key="3">
    <source>
        <dbReference type="EMBL" id="BAE06229.1"/>
    </source>
</evidence>
<organism evidence="3">
    <name type="scientific">Babesia rodhaini</name>
    <dbReference type="NCBI Taxonomy" id="5870"/>
    <lineage>
        <taxon>Eukaryota</taxon>
        <taxon>Sar</taxon>
        <taxon>Alveolata</taxon>
        <taxon>Apicomplexa</taxon>
        <taxon>Aconoidasida</taxon>
        <taxon>Piroplasmida</taxon>
        <taxon>Babesiidae</taxon>
        <taxon>Babesia</taxon>
    </lineage>
</organism>
<proteinExistence type="evidence at transcript level"/>
<reference evidence="4" key="2">
    <citation type="submission" date="2005-10" db="EMBL/GenBank/DDBJ databases">
        <title>Five tandemly arrayed merozoite surface protein genes in the Australian strain of Babesia rodhaini.</title>
        <authorList>
            <person name="Kawabuchi T."/>
            <person name="Tsuji M."/>
            <person name="Qing W."/>
            <person name="Ishihara C."/>
        </authorList>
    </citation>
    <scope>NUCLEOTIDE SEQUENCE</scope>
    <source>
        <strain evidence="4">Australia</strain>
    </source>
</reference>
<protein>
    <submittedName>
        <fullName evidence="3">Merozoite surface protein 1</fullName>
    </submittedName>
</protein>
<feature type="signal peptide" evidence="2">
    <location>
        <begin position="1"/>
        <end position="17"/>
    </location>
</feature>
<evidence type="ECO:0000256" key="2">
    <source>
        <dbReference type="SAM" id="SignalP"/>
    </source>
</evidence>
<feature type="chain" id="PRO_5036286064" evidence="2">
    <location>
        <begin position="18"/>
        <end position="337"/>
    </location>
</feature>
<gene>
    <name evidence="4" type="primary">msp1</name>
</gene>